<accession>A0A9D1TIP4</accession>
<evidence type="ECO:0000313" key="3">
    <source>
        <dbReference type="Proteomes" id="UP000823937"/>
    </source>
</evidence>
<feature type="transmembrane region" description="Helical" evidence="1">
    <location>
        <begin position="67"/>
        <end position="88"/>
    </location>
</feature>
<dbReference type="EMBL" id="DXHX01000014">
    <property type="protein sequence ID" value="HIV73601.1"/>
    <property type="molecule type" value="Genomic_DNA"/>
</dbReference>
<dbReference type="Pfam" id="PF06961">
    <property type="entry name" value="DUF1294"/>
    <property type="match status" value="1"/>
</dbReference>
<comment type="caution">
    <text evidence="2">The sequence shown here is derived from an EMBL/GenBank/DDBJ whole genome shotgun (WGS) entry which is preliminary data.</text>
</comment>
<dbReference type="GO" id="GO:0003676">
    <property type="term" value="F:nucleic acid binding"/>
    <property type="evidence" value="ECO:0007669"/>
    <property type="project" value="InterPro"/>
</dbReference>
<dbReference type="InterPro" id="IPR012156">
    <property type="entry name" value="Cold_shock_CspA"/>
</dbReference>
<dbReference type="AlphaFoldDB" id="A0A9D1TIP4"/>
<dbReference type="PIRSF" id="PIRSF002599">
    <property type="entry name" value="Cold_shock_A"/>
    <property type="match status" value="1"/>
</dbReference>
<proteinExistence type="predicted"/>
<dbReference type="Proteomes" id="UP000823937">
    <property type="component" value="Unassembled WGS sequence"/>
</dbReference>
<dbReference type="InterPro" id="IPR010718">
    <property type="entry name" value="DUF1294"/>
</dbReference>
<evidence type="ECO:0000256" key="1">
    <source>
        <dbReference type="SAM" id="Phobius"/>
    </source>
</evidence>
<reference evidence="2" key="2">
    <citation type="submission" date="2021-04" db="EMBL/GenBank/DDBJ databases">
        <authorList>
            <person name="Gilroy R."/>
        </authorList>
    </citation>
    <scope>NUCLEOTIDE SEQUENCE</scope>
    <source>
        <strain evidence="2">CHK169-2315</strain>
    </source>
</reference>
<gene>
    <name evidence="2" type="ORF">H9895_00795</name>
</gene>
<feature type="transmembrane region" description="Helical" evidence="1">
    <location>
        <begin position="6"/>
        <end position="24"/>
    </location>
</feature>
<evidence type="ECO:0000313" key="2">
    <source>
        <dbReference type="EMBL" id="HIV73601.1"/>
    </source>
</evidence>
<keyword evidence="1" id="KW-0812">Transmembrane</keyword>
<keyword evidence="1" id="KW-0472">Membrane</keyword>
<sequence length="93" mass="11211">MQMISWFVLYVFCLNIFGYILMGIDKKRARKGFYRISERALWIIALLGGTVGMIIGMYMFHHKTKKWYFKFGLPFFMLLQISSVFYLYDFQYG</sequence>
<organism evidence="2 3">
    <name type="scientific">Candidatus Pseudogracilibacillus intestinigallinarum</name>
    <dbReference type="NCBI Taxonomy" id="2838742"/>
    <lineage>
        <taxon>Bacteria</taxon>
        <taxon>Bacillati</taxon>
        <taxon>Bacillota</taxon>
        <taxon>Bacilli</taxon>
        <taxon>Bacillales</taxon>
        <taxon>Bacillaceae</taxon>
        <taxon>Pseudogracilibacillus</taxon>
    </lineage>
</organism>
<keyword evidence="1" id="KW-1133">Transmembrane helix</keyword>
<name>A0A9D1TIP4_9BACI</name>
<reference evidence="2" key="1">
    <citation type="journal article" date="2021" name="PeerJ">
        <title>Extensive microbial diversity within the chicken gut microbiome revealed by metagenomics and culture.</title>
        <authorList>
            <person name="Gilroy R."/>
            <person name="Ravi A."/>
            <person name="Getino M."/>
            <person name="Pursley I."/>
            <person name="Horton D.L."/>
            <person name="Alikhan N.F."/>
            <person name="Baker D."/>
            <person name="Gharbi K."/>
            <person name="Hall N."/>
            <person name="Watson M."/>
            <person name="Adriaenssens E.M."/>
            <person name="Foster-Nyarko E."/>
            <person name="Jarju S."/>
            <person name="Secka A."/>
            <person name="Antonio M."/>
            <person name="Oren A."/>
            <person name="Chaudhuri R.R."/>
            <person name="La Ragione R."/>
            <person name="Hildebrand F."/>
            <person name="Pallen M.J."/>
        </authorList>
    </citation>
    <scope>NUCLEOTIDE SEQUENCE</scope>
    <source>
        <strain evidence="2">CHK169-2315</strain>
    </source>
</reference>
<protein>
    <submittedName>
        <fullName evidence="2">DUF1294 domain-containing protein</fullName>
    </submittedName>
</protein>
<feature type="transmembrane region" description="Helical" evidence="1">
    <location>
        <begin position="40"/>
        <end position="61"/>
    </location>
</feature>